<dbReference type="STRING" id="76728.AQ490_22255"/>
<feature type="domain" description="Barstar (barnase inhibitor)" evidence="2">
    <location>
        <begin position="266"/>
        <end position="331"/>
    </location>
</feature>
<proteinExistence type="inferred from homology"/>
<dbReference type="Gene3D" id="3.30.370.10">
    <property type="entry name" value="Barstar-like"/>
    <property type="match status" value="1"/>
</dbReference>
<dbReference type="OrthoDB" id="8859549at2"/>
<accession>A0A0T6LSG0</accession>
<dbReference type="eggNOG" id="COG2732">
    <property type="taxonomic scope" value="Bacteria"/>
</dbReference>
<dbReference type="EMBL" id="LLZU01000016">
    <property type="protein sequence ID" value="KRV49037.1"/>
    <property type="molecule type" value="Genomic_DNA"/>
</dbReference>
<dbReference type="InterPro" id="IPR000468">
    <property type="entry name" value="Barstar"/>
</dbReference>
<evidence type="ECO:0000313" key="4">
    <source>
        <dbReference type="Proteomes" id="UP000050867"/>
    </source>
</evidence>
<gene>
    <name evidence="3" type="ORF">AQ490_22255</name>
</gene>
<sequence length="361" mass="39227">MHEDRGRHGRGRYTLTETEHGHVWGVCAVADGLFGEPRRGTYELFGWAPEGAEVRGWVGSRVWLVPGDEALGPWLLEDVESLGQLSGTGSLVLTGLDDHEGPPEGHRGPVRVHDGHQWLGCCQEFARVLPSERARPPLVLRGLAPGDQLRAALAKGTRRALDLGEAALELCDDQGQPLTERHLWTRVRAWRPSSYGTGLIDLELDGELLTPVPEHARQIWGQWLAGPPGAPGTWAGLDTRRRGAWLDLVRERACRRAHRDRPPGHHYELDGRYVTDVPGLYLALGEAVNGPGGYFGGCLAALDDCLRGTFGYTAPASLLWRGAATAREHLSPTLTADGHPHDLFAEVLAALAEGGMDVTLA</sequence>
<comment type="caution">
    <text evidence="3">The sequence shown here is derived from an EMBL/GenBank/DDBJ whole genome shotgun (WGS) entry which is preliminary data.</text>
</comment>
<dbReference type="SUPFAM" id="SSF52038">
    <property type="entry name" value="Barstar-related"/>
    <property type="match status" value="1"/>
</dbReference>
<dbReference type="GO" id="GO:0051213">
    <property type="term" value="F:dioxygenase activity"/>
    <property type="evidence" value="ECO:0007669"/>
    <property type="project" value="UniProtKB-KW"/>
</dbReference>
<keyword evidence="3" id="KW-0223">Dioxygenase</keyword>
<evidence type="ECO:0000313" key="3">
    <source>
        <dbReference type="EMBL" id="KRV49037.1"/>
    </source>
</evidence>
<dbReference type="Proteomes" id="UP000050867">
    <property type="component" value="Unassembled WGS sequence"/>
</dbReference>
<evidence type="ECO:0000259" key="2">
    <source>
        <dbReference type="Pfam" id="PF01337"/>
    </source>
</evidence>
<protein>
    <submittedName>
        <fullName evidence="3">Aromatic ring-opening dioxygenase LigA</fullName>
    </submittedName>
</protein>
<evidence type="ECO:0000256" key="1">
    <source>
        <dbReference type="ARBA" id="ARBA00006845"/>
    </source>
</evidence>
<comment type="similarity">
    <text evidence="1">Belongs to the barstar family.</text>
</comment>
<dbReference type="Pfam" id="PF01337">
    <property type="entry name" value="Barstar"/>
    <property type="match status" value="1"/>
</dbReference>
<keyword evidence="4" id="KW-1185">Reference proteome</keyword>
<dbReference type="RefSeq" id="WP_026220361.1">
    <property type="nucleotide sequence ID" value="NZ_LLZU01000016.1"/>
</dbReference>
<organism evidence="3 4">
    <name type="scientific">Wenjunlia vitaminophila</name>
    <name type="common">Streptomyces vitaminophilus</name>
    <dbReference type="NCBI Taxonomy" id="76728"/>
    <lineage>
        <taxon>Bacteria</taxon>
        <taxon>Bacillati</taxon>
        <taxon>Actinomycetota</taxon>
        <taxon>Actinomycetes</taxon>
        <taxon>Kitasatosporales</taxon>
        <taxon>Streptomycetaceae</taxon>
        <taxon>Wenjunlia</taxon>
    </lineage>
</organism>
<reference evidence="3 4" key="1">
    <citation type="submission" date="2015-10" db="EMBL/GenBank/DDBJ databases">
        <title>Draft genome sequence of pyrrolomycin-producing Streptomyces vitaminophilus.</title>
        <authorList>
            <person name="Graham D.E."/>
            <person name="Mahan K.M."/>
            <person name="Klingeman D.M."/>
            <person name="Hettich R.L."/>
            <person name="Parry R.J."/>
        </authorList>
    </citation>
    <scope>NUCLEOTIDE SEQUENCE [LARGE SCALE GENOMIC DNA]</scope>
    <source>
        <strain evidence="3 4">ATCC 31673</strain>
    </source>
</reference>
<name>A0A0T6LSG0_WENVI</name>
<dbReference type="AlphaFoldDB" id="A0A0T6LSG0"/>
<dbReference type="InterPro" id="IPR035905">
    <property type="entry name" value="Barstar-like_sf"/>
</dbReference>
<keyword evidence="3" id="KW-0560">Oxidoreductase</keyword>